<evidence type="ECO:0000313" key="3">
    <source>
        <dbReference type="EMBL" id="MDM3929291.1"/>
    </source>
</evidence>
<reference evidence="3 4" key="1">
    <citation type="submission" date="2023-06" db="EMBL/GenBank/DDBJ databases">
        <title>Itaconate inhibition of nontuberculous mycobacteria.</title>
        <authorList>
            <person name="Breen P."/>
            <person name="Zimbric M."/>
            <person name="Caverly L."/>
        </authorList>
    </citation>
    <scope>NUCLEOTIDE SEQUENCE [LARGE SCALE GENOMIC DNA]</scope>
    <source>
        <strain evidence="3 4">FLAC1071</strain>
    </source>
</reference>
<dbReference type="SMART" id="SM00421">
    <property type="entry name" value="HTH_LUXR"/>
    <property type="match status" value="1"/>
</dbReference>
<dbReference type="InterPro" id="IPR016032">
    <property type="entry name" value="Sig_transdc_resp-reg_C-effctor"/>
</dbReference>
<evidence type="ECO:0000256" key="1">
    <source>
        <dbReference type="SAM" id="MobiDB-lite"/>
    </source>
</evidence>
<evidence type="ECO:0000313" key="4">
    <source>
        <dbReference type="Proteomes" id="UP001529272"/>
    </source>
</evidence>
<proteinExistence type="predicted"/>
<feature type="region of interest" description="Disordered" evidence="1">
    <location>
        <begin position="376"/>
        <end position="398"/>
    </location>
</feature>
<dbReference type="Proteomes" id="UP001529272">
    <property type="component" value="Unassembled WGS sequence"/>
</dbReference>
<protein>
    <submittedName>
        <fullName evidence="3">Helix-turn-helix transcriptional regulator</fullName>
    </submittedName>
</protein>
<feature type="domain" description="HTH luxR-type" evidence="2">
    <location>
        <begin position="299"/>
        <end position="364"/>
    </location>
</feature>
<comment type="caution">
    <text evidence="3">The sequence shown here is derived from an EMBL/GenBank/DDBJ whole genome shotgun (WGS) entry which is preliminary data.</text>
</comment>
<dbReference type="EMBL" id="JASZZX010000033">
    <property type="protein sequence ID" value="MDM3929291.1"/>
    <property type="molecule type" value="Genomic_DNA"/>
</dbReference>
<dbReference type="SUPFAM" id="SSF46894">
    <property type="entry name" value="C-terminal effector domain of the bipartite response regulators"/>
    <property type="match status" value="1"/>
</dbReference>
<dbReference type="InterPro" id="IPR000792">
    <property type="entry name" value="Tscrpt_reg_LuxR_C"/>
</dbReference>
<evidence type="ECO:0000259" key="2">
    <source>
        <dbReference type="PROSITE" id="PS50043"/>
    </source>
</evidence>
<dbReference type="PROSITE" id="PS50043">
    <property type="entry name" value="HTH_LUXR_2"/>
    <property type="match status" value="1"/>
</dbReference>
<dbReference type="Pfam" id="PF00196">
    <property type="entry name" value="GerE"/>
    <property type="match status" value="1"/>
</dbReference>
<reference evidence="4" key="2">
    <citation type="submission" date="2023-06" db="EMBL/GenBank/DDBJ databases">
        <title>Itaconate inhibition of nontuberculous mycobacteria.</title>
        <authorList>
            <person name="Spilker T."/>
        </authorList>
    </citation>
    <scope>NUCLEOTIDE SEQUENCE [LARGE SCALE GENOMIC DNA]</scope>
    <source>
        <strain evidence="4">FLAC1071</strain>
    </source>
</reference>
<keyword evidence="4" id="KW-1185">Reference proteome</keyword>
<feature type="compositionally biased region" description="Basic and acidic residues" evidence="1">
    <location>
        <begin position="380"/>
        <end position="392"/>
    </location>
</feature>
<organism evidence="3 4">
    <name type="scientific">Mycobacterium intracellulare subsp. chimaera</name>
    <dbReference type="NCBI Taxonomy" id="222805"/>
    <lineage>
        <taxon>Bacteria</taxon>
        <taxon>Bacillati</taxon>
        <taxon>Actinomycetota</taxon>
        <taxon>Actinomycetes</taxon>
        <taxon>Mycobacteriales</taxon>
        <taxon>Mycobacteriaceae</taxon>
        <taxon>Mycobacterium</taxon>
        <taxon>Mycobacterium avium complex (MAC)</taxon>
    </lineage>
</organism>
<sequence length="398" mass="43020">MVSIDDFSRVVSEIYASAVDPANWTVAMSEVSRVLDATGSGLIVGAGRHRSVMVATMPQEAVATYGQYYHAIDFILDACENGPTGLIRGGRELVAQKTHSEFYANWQRPFGLTDGLFVRLSTESTPASFVIAAPQRDERFDTTERLQFAGALIRHLEQALRTQHRLTELDRAATELTEVIDGVHHGVIIVAAAGKVLHMNSSAAQILTACDGLRIRSGAIEAKRTATNEQLHACIHRALIEQCDGGPSGECLACPRPSGKRPYVIHALPLTKHAAEPASAKALLIIIDPEQEPEPPKTLIRRLFGLTNAEADVAIRVINGEGLKPIAEDLALSRATVNTHLQRVFEKTGTHRQAELVRLLLAISPSSVSCMKSVLPTAHTKPESRPSSDRSGDCPSIG</sequence>
<accession>A0ABT7P8A1</accession>
<gene>
    <name evidence="3" type="ORF">QRB35_25240</name>
</gene>
<dbReference type="InterPro" id="IPR036388">
    <property type="entry name" value="WH-like_DNA-bd_sf"/>
</dbReference>
<name>A0ABT7P8A1_MYCIT</name>
<dbReference type="PRINTS" id="PR00038">
    <property type="entry name" value="HTHLUXR"/>
</dbReference>
<dbReference type="Gene3D" id="1.10.10.10">
    <property type="entry name" value="Winged helix-like DNA-binding domain superfamily/Winged helix DNA-binding domain"/>
    <property type="match status" value="1"/>
</dbReference>
<dbReference type="RefSeq" id="WP_289115451.1">
    <property type="nucleotide sequence ID" value="NZ_JASZZX010000033.1"/>
</dbReference>